<evidence type="ECO:0000256" key="1">
    <source>
        <dbReference type="SAM" id="Phobius"/>
    </source>
</evidence>
<evidence type="ECO:0000313" key="2">
    <source>
        <dbReference type="EMBL" id="CAK6432010.1"/>
    </source>
</evidence>
<evidence type="ECO:0000313" key="3">
    <source>
        <dbReference type="Proteomes" id="UP001314169"/>
    </source>
</evidence>
<proteinExistence type="predicted"/>
<keyword evidence="1" id="KW-0812">Transmembrane</keyword>
<organism evidence="2 3">
    <name type="scientific">Pipistrellus nathusii</name>
    <name type="common">Nathusius' pipistrelle</name>
    <dbReference type="NCBI Taxonomy" id="59473"/>
    <lineage>
        <taxon>Eukaryota</taxon>
        <taxon>Metazoa</taxon>
        <taxon>Chordata</taxon>
        <taxon>Craniata</taxon>
        <taxon>Vertebrata</taxon>
        <taxon>Euteleostomi</taxon>
        <taxon>Mammalia</taxon>
        <taxon>Eutheria</taxon>
        <taxon>Laurasiatheria</taxon>
        <taxon>Chiroptera</taxon>
        <taxon>Yangochiroptera</taxon>
        <taxon>Vespertilionidae</taxon>
        <taxon>Pipistrellus</taxon>
    </lineage>
</organism>
<keyword evidence="3" id="KW-1185">Reference proteome</keyword>
<keyword evidence="1" id="KW-0472">Membrane</keyword>
<accession>A0ABN9Z5E2</accession>
<name>A0ABN9Z5E2_PIPNA</name>
<dbReference type="EMBL" id="OY882858">
    <property type="protein sequence ID" value="CAK6432010.1"/>
    <property type="molecule type" value="Genomic_DNA"/>
</dbReference>
<dbReference type="Proteomes" id="UP001314169">
    <property type="component" value="Chromosome 1"/>
</dbReference>
<gene>
    <name evidence="2" type="ORF">MPIPNATIZW_LOCUS316</name>
</gene>
<reference evidence="2" key="1">
    <citation type="submission" date="2023-12" db="EMBL/GenBank/DDBJ databases">
        <authorList>
            <person name="Brown T."/>
        </authorList>
    </citation>
    <scope>NUCLEOTIDE SEQUENCE</scope>
</reference>
<keyword evidence="1" id="KW-1133">Transmembrane helix</keyword>
<feature type="transmembrane region" description="Helical" evidence="1">
    <location>
        <begin position="20"/>
        <end position="43"/>
    </location>
</feature>
<protein>
    <submittedName>
        <fullName evidence="2">Uncharacterized protein</fullName>
    </submittedName>
</protein>
<sequence length="101" mass="11140">MPSTNHGNAALTSFAASATLPVWLTVTGVILRNFLICQCLRALHIHAKLAYRQSILYSCPSSACFYQSYYDRLEPTWTSACLAEKIQESLSEGKLLEISGP</sequence>